<dbReference type="Proteomes" id="UP000422764">
    <property type="component" value="Chromosome"/>
</dbReference>
<evidence type="ECO:0000313" key="1">
    <source>
        <dbReference type="EMBL" id="QGU96300.1"/>
    </source>
</evidence>
<organism evidence="1 2">
    <name type="scientific">Clostridium bovifaecis</name>
    <dbReference type="NCBI Taxonomy" id="2184719"/>
    <lineage>
        <taxon>Bacteria</taxon>
        <taxon>Bacillati</taxon>
        <taxon>Bacillota</taxon>
        <taxon>Clostridia</taxon>
        <taxon>Eubacteriales</taxon>
        <taxon>Clostridiaceae</taxon>
        <taxon>Clostridium</taxon>
    </lineage>
</organism>
<accession>A0A6I6EVK3</accession>
<dbReference type="EMBL" id="CP046522">
    <property type="protein sequence ID" value="QGU96300.1"/>
    <property type="molecule type" value="Genomic_DNA"/>
</dbReference>
<gene>
    <name evidence="1" type="ORF">GOM49_15430</name>
</gene>
<reference evidence="1 2" key="1">
    <citation type="submission" date="2019-12" db="EMBL/GenBank/DDBJ databases">
        <title>Genome sequenceing of Clostridium bovifaecis.</title>
        <authorList>
            <person name="Yao Y."/>
        </authorList>
    </citation>
    <scope>NUCLEOTIDE SEQUENCE [LARGE SCALE GENOMIC DNA]</scope>
    <source>
        <strain evidence="1 2">BXX</strain>
    </source>
</reference>
<name>A0A6I6EVK3_9CLOT</name>
<proteinExistence type="predicted"/>
<dbReference type="AlphaFoldDB" id="A0A6I6EVK3"/>
<protein>
    <submittedName>
        <fullName evidence="1">Uncharacterized protein</fullName>
    </submittedName>
</protein>
<evidence type="ECO:0000313" key="2">
    <source>
        <dbReference type="Proteomes" id="UP000422764"/>
    </source>
</evidence>
<keyword evidence="2" id="KW-1185">Reference proteome</keyword>
<sequence>MSIEEVPYRSITETRTGFYDGTDYDNSDEIGYNDDIEINRQDFRDLDEEPIYNYYEPY</sequence>